<dbReference type="PANTHER" id="PTHR45641:SF1">
    <property type="entry name" value="AAA+ ATPASE DOMAIN-CONTAINING PROTEIN"/>
    <property type="match status" value="1"/>
</dbReference>
<comment type="caution">
    <text evidence="6">The sequence shown here is derived from an EMBL/GenBank/DDBJ whole genome shotgun (WGS) entry which is preliminary data.</text>
</comment>
<feature type="region of interest" description="Disordered" evidence="4">
    <location>
        <begin position="790"/>
        <end position="811"/>
    </location>
</feature>
<dbReference type="SMART" id="SM00028">
    <property type="entry name" value="TPR"/>
    <property type="match status" value="5"/>
</dbReference>
<dbReference type="InterPro" id="IPR011990">
    <property type="entry name" value="TPR-like_helical_dom_sf"/>
</dbReference>
<keyword evidence="2 3" id="KW-0802">TPR repeat</keyword>
<evidence type="ECO:0000259" key="5">
    <source>
        <dbReference type="Pfam" id="PF15257"/>
    </source>
</evidence>
<accession>A0A8S2K3D5</accession>
<gene>
    <name evidence="6" type="ORF">BYL167_LOCUS4472</name>
</gene>
<organism evidence="6 7">
    <name type="scientific">Rotaria magnacalcarata</name>
    <dbReference type="NCBI Taxonomy" id="392030"/>
    <lineage>
        <taxon>Eukaryota</taxon>
        <taxon>Metazoa</taxon>
        <taxon>Spiralia</taxon>
        <taxon>Gnathifera</taxon>
        <taxon>Rotifera</taxon>
        <taxon>Eurotatoria</taxon>
        <taxon>Bdelloidea</taxon>
        <taxon>Philodinida</taxon>
        <taxon>Philodinidae</taxon>
        <taxon>Rotaria</taxon>
    </lineage>
</organism>
<dbReference type="PROSITE" id="PS50005">
    <property type="entry name" value="TPR"/>
    <property type="match status" value="1"/>
</dbReference>
<dbReference type="Proteomes" id="UP000681967">
    <property type="component" value="Unassembled WGS sequence"/>
</dbReference>
<name>A0A8S2K3D5_9BILA</name>
<feature type="compositionally biased region" description="Acidic residues" evidence="4">
    <location>
        <begin position="1"/>
        <end position="14"/>
    </location>
</feature>
<evidence type="ECO:0000256" key="4">
    <source>
        <dbReference type="SAM" id="MobiDB-lite"/>
    </source>
</evidence>
<reference evidence="6" key="1">
    <citation type="submission" date="2021-02" db="EMBL/GenBank/DDBJ databases">
        <authorList>
            <person name="Nowell W R."/>
        </authorList>
    </citation>
    <scope>NUCLEOTIDE SEQUENCE</scope>
</reference>
<evidence type="ECO:0000256" key="3">
    <source>
        <dbReference type="PROSITE-ProRule" id="PRU00339"/>
    </source>
</evidence>
<dbReference type="InterPro" id="IPR048257">
    <property type="entry name" value="DUF4590"/>
</dbReference>
<feature type="repeat" description="TPR" evidence="3">
    <location>
        <begin position="721"/>
        <end position="754"/>
    </location>
</feature>
<dbReference type="Gene3D" id="1.25.40.10">
    <property type="entry name" value="Tetratricopeptide repeat domain"/>
    <property type="match status" value="1"/>
</dbReference>
<evidence type="ECO:0000313" key="7">
    <source>
        <dbReference type="Proteomes" id="UP000681967"/>
    </source>
</evidence>
<dbReference type="SUPFAM" id="SSF48452">
    <property type="entry name" value="TPR-like"/>
    <property type="match status" value="2"/>
</dbReference>
<keyword evidence="1" id="KW-0677">Repeat</keyword>
<dbReference type="Pfam" id="PF13424">
    <property type="entry name" value="TPR_12"/>
    <property type="match status" value="1"/>
</dbReference>
<feature type="region of interest" description="Disordered" evidence="4">
    <location>
        <begin position="1"/>
        <end position="105"/>
    </location>
</feature>
<feature type="compositionally biased region" description="Polar residues" evidence="4">
    <location>
        <begin position="793"/>
        <end position="811"/>
    </location>
</feature>
<feature type="compositionally biased region" description="Low complexity" evidence="4">
    <location>
        <begin position="30"/>
        <end position="48"/>
    </location>
</feature>
<feature type="non-terminal residue" evidence="6">
    <location>
        <position position="1"/>
    </location>
</feature>
<dbReference type="PANTHER" id="PTHR45641">
    <property type="entry name" value="TETRATRICOPEPTIDE REPEAT PROTEIN (AFU_ORTHOLOGUE AFUA_6G03870)"/>
    <property type="match status" value="1"/>
</dbReference>
<sequence length="1033" mass="116652">QSATSEESEADEDQSVASEKSTEKSKPSEVKYASPSKPSMDLPSSSSSTDTKKVPGTPVIAPTIQSPLLQPPTSHQPQAVAVPSPPPPSLSTVHKSATQKDPSVSVSKIQVEPAINESTLFKYVSDVMQQALSKPKPRQTISPRRIGNVEDFTILYINQDEDKDLSLLHSTVNSIRTISDSSTLGTLLSACTEEKFIVVMSINQAEVVLSELQQYKCIQSIYLLSKQPHPPESINGYGNAIEIYRNIESVCDHLIKTLRHIPARVIPMEITSKDSVSDLPFTYCQLLKETILCHDDESDLRKDMLTFCRTHYAHNQDEVHEIDEYEKSFIDTHSIQWYTRYCFLTKILSRAFRTQEIDLLFKMRYFIQCLHKQIQSIAIKEPITTYAILYVEQEIIRNFQGNINGLVLFRSFLPATFERPTLMEYQNKDTQRYLIFSIRLGPDCAANIEQLRSSDCKIDVLINIDTVFRVVSIDEGENEVHTVNLESVSLDDSHFQQLTESLRKQIKASVVILQLTKLLAETDHYWEGDYLTESIYQDKSFEGDGTLLAGLAAAHHLLGNVDDAKRDFEAARYQFFKSLRAFQLFLPYNHSLLSSSYNNIGSMFYQDDHHECAVKFHEMALECQLKASSPDMDAVATYSANIGAVYVDQKSYAAATKHLERAAMMLEKMSMKDNPKRLISIFQKISNCFWRTDEPKQALEYYKKTLDLQLKLINPLPHPLSVTYYNLSTAYVRIGDYDEAVTCAEKSVEYLRMISENHPELKENQAQLEIINHELMTTIDNRQILAVDRSAKKSSMNKSKQRTASSDNTSVSIPENSCAVTMMYLGPQMVKSNGPYKFKIHADEILILQSHTTTGTKSIFKGCLKPNDEFTFKSYRLIDRHLAITIYINGIIDQHIFVCCEKGFVNQSHFQTRKSSCQLISITGGIPCETCQSHELIKFFPNELEQNDANHIRLPSAQSVSRSSSTISTKDTAKELTLTELASSPLTKSKPVKVKTKDNIEQTPLPDATSAKYNPIKDSSNTGVITPTLNTTI</sequence>
<evidence type="ECO:0000256" key="1">
    <source>
        <dbReference type="ARBA" id="ARBA00022737"/>
    </source>
</evidence>
<dbReference type="EMBL" id="CAJOBH010000952">
    <property type="protein sequence ID" value="CAF3827087.1"/>
    <property type="molecule type" value="Genomic_DNA"/>
</dbReference>
<evidence type="ECO:0000256" key="2">
    <source>
        <dbReference type="ARBA" id="ARBA00022803"/>
    </source>
</evidence>
<dbReference type="Pfam" id="PF15257">
    <property type="entry name" value="DUF4590"/>
    <property type="match status" value="1"/>
</dbReference>
<feature type="compositionally biased region" description="Polar residues" evidence="4">
    <location>
        <begin position="63"/>
        <end position="75"/>
    </location>
</feature>
<feature type="compositionally biased region" description="Basic and acidic residues" evidence="4">
    <location>
        <begin position="20"/>
        <end position="29"/>
    </location>
</feature>
<feature type="compositionally biased region" description="Polar residues" evidence="4">
    <location>
        <begin position="90"/>
        <end position="105"/>
    </location>
</feature>
<proteinExistence type="predicted"/>
<evidence type="ECO:0000313" key="6">
    <source>
        <dbReference type="EMBL" id="CAF3827087.1"/>
    </source>
</evidence>
<protein>
    <recommendedName>
        <fullName evidence="5">DUF4590 domain-containing protein</fullName>
    </recommendedName>
</protein>
<dbReference type="InterPro" id="IPR019734">
    <property type="entry name" value="TPR_rpt"/>
</dbReference>
<dbReference type="AlphaFoldDB" id="A0A8S2K3D5"/>
<feature type="domain" description="DUF4590" evidence="5">
    <location>
        <begin position="841"/>
        <end position="934"/>
    </location>
</feature>